<dbReference type="Proteomes" id="UP000824469">
    <property type="component" value="Unassembled WGS sequence"/>
</dbReference>
<reference evidence="1 2" key="1">
    <citation type="journal article" date="2021" name="Nat. Plants">
        <title>The Taxus genome provides insights into paclitaxel biosynthesis.</title>
        <authorList>
            <person name="Xiong X."/>
            <person name="Gou J."/>
            <person name="Liao Q."/>
            <person name="Li Y."/>
            <person name="Zhou Q."/>
            <person name="Bi G."/>
            <person name="Li C."/>
            <person name="Du R."/>
            <person name="Wang X."/>
            <person name="Sun T."/>
            <person name="Guo L."/>
            <person name="Liang H."/>
            <person name="Lu P."/>
            <person name="Wu Y."/>
            <person name="Zhang Z."/>
            <person name="Ro D.K."/>
            <person name="Shang Y."/>
            <person name="Huang S."/>
            <person name="Yan J."/>
        </authorList>
    </citation>
    <scope>NUCLEOTIDE SEQUENCE [LARGE SCALE GENOMIC DNA]</scope>
    <source>
        <strain evidence="1">Ta-2019</strain>
    </source>
</reference>
<organism evidence="1 2">
    <name type="scientific">Taxus chinensis</name>
    <name type="common">Chinese yew</name>
    <name type="synonym">Taxus wallichiana var. chinensis</name>
    <dbReference type="NCBI Taxonomy" id="29808"/>
    <lineage>
        <taxon>Eukaryota</taxon>
        <taxon>Viridiplantae</taxon>
        <taxon>Streptophyta</taxon>
        <taxon>Embryophyta</taxon>
        <taxon>Tracheophyta</taxon>
        <taxon>Spermatophyta</taxon>
        <taxon>Pinopsida</taxon>
        <taxon>Pinidae</taxon>
        <taxon>Conifers II</taxon>
        <taxon>Cupressales</taxon>
        <taxon>Taxaceae</taxon>
        <taxon>Taxus</taxon>
    </lineage>
</organism>
<proteinExistence type="predicted"/>
<accession>A0AA38CU01</accession>
<dbReference type="EMBL" id="JAHRHJ020000009">
    <property type="protein sequence ID" value="KAH9302704.1"/>
    <property type="molecule type" value="Genomic_DNA"/>
</dbReference>
<sequence length="84" mass="8778">MAMVATPIGKSSDDTNDEVRPIVSPHVTIEGVNDLVTWHTSWSANAGRVLPTSCVNARSLGAGGLEPGWVAGEHSGPTSLHIFN</sequence>
<dbReference type="AlphaFoldDB" id="A0AA38CU01"/>
<protein>
    <submittedName>
        <fullName evidence="1">Uncharacterized protein</fullName>
    </submittedName>
</protein>
<feature type="non-terminal residue" evidence="1">
    <location>
        <position position="84"/>
    </location>
</feature>
<name>A0AA38CU01_TAXCH</name>
<evidence type="ECO:0000313" key="1">
    <source>
        <dbReference type="EMBL" id="KAH9302704.1"/>
    </source>
</evidence>
<gene>
    <name evidence="1" type="ORF">KI387_014287</name>
</gene>
<comment type="caution">
    <text evidence="1">The sequence shown here is derived from an EMBL/GenBank/DDBJ whole genome shotgun (WGS) entry which is preliminary data.</text>
</comment>
<evidence type="ECO:0000313" key="2">
    <source>
        <dbReference type="Proteomes" id="UP000824469"/>
    </source>
</evidence>
<keyword evidence="2" id="KW-1185">Reference proteome</keyword>